<dbReference type="GO" id="GO:0005886">
    <property type="term" value="C:plasma membrane"/>
    <property type="evidence" value="ECO:0007669"/>
    <property type="project" value="TreeGrafter"/>
</dbReference>
<dbReference type="Proteomes" id="UP000176914">
    <property type="component" value="Unassembled WGS sequence"/>
</dbReference>
<feature type="transmembrane region" description="Helical" evidence="7">
    <location>
        <begin position="225"/>
        <end position="244"/>
    </location>
</feature>
<feature type="transmembrane region" description="Helical" evidence="7">
    <location>
        <begin position="280"/>
        <end position="301"/>
    </location>
</feature>
<keyword evidence="6" id="KW-0460">Magnesium</keyword>
<feature type="transmembrane region" description="Helical" evidence="7">
    <location>
        <begin position="168"/>
        <end position="191"/>
    </location>
</feature>
<keyword evidence="5 7" id="KW-0472">Membrane</keyword>
<evidence type="ECO:0000256" key="6">
    <source>
        <dbReference type="PIRSR" id="PIRSR600715-1"/>
    </source>
</evidence>
<feature type="transmembrane region" description="Helical" evidence="7">
    <location>
        <begin position="198"/>
        <end position="219"/>
    </location>
</feature>
<comment type="caution">
    <text evidence="8">The sequence shown here is derived from an EMBL/GenBank/DDBJ whole genome shotgun (WGS) entry which is preliminary data.</text>
</comment>
<dbReference type="GO" id="GO:0046872">
    <property type="term" value="F:metal ion binding"/>
    <property type="evidence" value="ECO:0007669"/>
    <property type="project" value="UniProtKB-KW"/>
</dbReference>
<dbReference type="GO" id="GO:0071555">
    <property type="term" value="P:cell wall organization"/>
    <property type="evidence" value="ECO:0007669"/>
    <property type="project" value="TreeGrafter"/>
</dbReference>
<keyword evidence="2" id="KW-0808">Transferase</keyword>
<dbReference type="PANTHER" id="PTHR22926">
    <property type="entry name" value="PHOSPHO-N-ACETYLMURAMOYL-PENTAPEPTIDE-TRANSFERASE"/>
    <property type="match status" value="1"/>
</dbReference>
<proteinExistence type="predicted"/>
<dbReference type="GO" id="GO:0016780">
    <property type="term" value="F:phosphotransferase activity, for other substituted phosphate groups"/>
    <property type="evidence" value="ECO:0007669"/>
    <property type="project" value="InterPro"/>
</dbReference>
<feature type="transmembrane region" description="Helical" evidence="7">
    <location>
        <begin position="256"/>
        <end position="274"/>
    </location>
</feature>
<evidence type="ECO:0008006" key="10">
    <source>
        <dbReference type="Google" id="ProtNLM"/>
    </source>
</evidence>
<dbReference type="Pfam" id="PF00953">
    <property type="entry name" value="Glycos_transf_4"/>
    <property type="match status" value="1"/>
</dbReference>
<dbReference type="AlphaFoldDB" id="A0A1F6EAW3"/>
<feature type="transmembrane region" description="Helical" evidence="7">
    <location>
        <begin position="107"/>
        <end position="128"/>
    </location>
</feature>
<protein>
    <recommendedName>
        <fullName evidence="10">Phospho-N-acetylmuramoyl-pentapeptide-transferase</fullName>
    </recommendedName>
</protein>
<reference evidence="8 9" key="1">
    <citation type="journal article" date="2016" name="Nat. Commun.">
        <title>Thousands of microbial genomes shed light on interconnected biogeochemical processes in an aquifer system.</title>
        <authorList>
            <person name="Anantharaman K."/>
            <person name="Brown C.T."/>
            <person name="Hug L.A."/>
            <person name="Sharon I."/>
            <person name="Castelle C.J."/>
            <person name="Probst A.J."/>
            <person name="Thomas B.C."/>
            <person name="Singh A."/>
            <person name="Wilkins M.J."/>
            <person name="Karaoz U."/>
            <person name="Brodie E.L."/>
            <person name="Williams K.H."/>
            <person name="Hubbard S.S."/>
            <person name="Banfield J.F."/>
        </authorList>
    </citation>
    <scope>NUCLEOTIDE SEQUENCE [LARGE SCALE GENOMIC DNA]</scope>
</reference>
<name>A0A1F6EAW3_9BACT</name>
<dbReference type="EMBL" id="MFLL01000001">
    <property type="protein sequence ID" value="OGG70720.1"/>
    <property type="molecule type" value="Genomic_DNA"/>
</dbReference>
<evidence type="ECO:0000256" key="3">
    <source>
        <dbReference type="ARBA" id="ARBA00022692"/>
    </source>
</evidence>
<dbReference type="GO" id="GO:0044038">
    <property type="term" value="P:cell wall macromolecule biosynthetic process"/>
    <property type="evidence" value="ECO:0007669"/>
    <property type="project" value="TreeGrafter"/>
</dbReference>
<feature type="binding site" evidence="6">
    <location>
        <position position="253"/>
    </location>
    <ligand>
        <name>Mg(2+)</name>
        <dbReference type="ChEBI" id="CHEBI:18420"/>
    </ligand>
</feature>
<comment type="subcellular location">
    <subcellularLocation>
        <location evidence="1">Membrane</location>
        <topology evidence="1">Multi-pass membrane protein</topology>
    </subcellularLocation>
</comment>
<dbReference type="PANTHER" id="PTHR22926:SF5">
    <property type="entry name" value="PHOSPHO-N-ACETYLMURAMOYL-PENTAPEPTIDE-TRANSFERASE HOMOLOG"/>
    <property type="match status" value="1"/>
</dbReference>
<gene>
    <name evidence="8" type="ORF">A3C20_04330</name>
</gene>
<evidence type="ECO:0000256" key="7">
    <source>
        <dbReference type="SAM" id="Phobius"/>
    </source>
</evidence>
<evidence type="ECO:0000256" key="5">
    <source>
        <dbReference type="ARBA" id="ARBA00023136"/>
    </source>
</evidence>
<dbReference type="InterPro" id="IPR000715">
    <property type="entry name" value="Glycosyl_transferase_4"/>
</dbReference>
<comment type="cofactor">
    <cofactor evidence="6">
        <name>Mg(2+)</name>
        <dbReference type="ChEBI" id="CHEBI:18420"/>
    </cofactor>
</comment>
<feature type="transmembrane region" description="Helical" evidence="7">
    <location>
        <begin position="67"/>
        <end position="87"/>
    </location>
</feature>
<feature type="transmembrane region" description="Helical" evidence="7">
    <location>
        <begin position="6"/>
        <end position="31"/>
    </location>
</feature>
<evidence type="ECO:0000256" key="4">
    <source>
        <dbReference type="ARBA" id="ARBA00022989"/>
    </source>
</evidence>
<keyword evidence="6" id="KW-0479">Metal-binding</keyword>
<evidence type="ECO:0000256" key="2">
    <source>
        <dbReference type="ARBA" id="ARBA00022679"/>
    </source>
</evidence>
<keyword evidence="4 7" id="KW-1133">Transmembrane helix</keyword>
<feature type="transmembrane region" description="Helical" evidence="7">
    <location>
        <begin position="140"/>
        <end position="156"/>
    </location>
</feature>
<feature type="transmembrane region" description="Helical" evidence="7">
    <location>
        <begin position="334"/>
        <end position="353"/>
    </location>
</feature>
<keyword evidence="3 7" id="KW-0812">Transmembrane</keyword>
<accession>A0A1F6EAW3</accession>
<evidence type="ECO:0000313" key="9">
    <source>
        <dbReference type="Proteomes" id="UP000176914"/>
    </source>
</evidence>
<evidence type="ECO:0000313" key="8">
    <source>
        <dbReference type="EMBL" id="OGG70720.1"/>
    </source>
</evidence>
<sequence>MLYEIIRILIPATVSFIFGMAATPVLTHYLYKHKAWKKAPGKIALDGEAAHIFNDLHKEHEVRAPRMGGIVVWGSTLLTVFGIAALARLMPNTASLQLDFLSRSQTWIPLGALLAGSLVGLVDDILAIQPRGGGLLLRHRILIVIALSGLTGWWFWAKLGVVSLSIPFASPLYLGILIVPCFVLLSLALYASGVIDGIDGLSGGVFASIFASYTIIAFVQQQLDLAAFCAAIVGGLLAFLWFNIPPARFYMSDTGTMGLTLSLAAVAFMTDSIGGGVGVAVLPVIGMLLVATVLSNVVQVISKRFFGRKVLQVAPLHHHFEAIGWPGPKVVMRYWVLSVVFAFVGVIIALAALPVTPYAVSPQQTMLYEAPATVIP</sequence>
<organism evidence="8 9">
    <name type="scientific">Candidatus Kaiserbacteria bacterium RIFCSPHIGHO2_02_FULL_55_25</name>
    <dbReference type="NCBI Taxonomy" id="1798498"/>
    <lineage>
        <taxon>Bacteria</taxon>
        <taxon>Candidatus Kaiseribacteriota</taxon>
    </lineage>
</organism>
<evidence type="ECO:0000256" key="1">
    <source>
        <dbReference type="ARBA" id="ARBA00004141"/>
    </source>
</evidence>